<sequence length="350" mass="37868">MAGQSCYTSNESTQALLELSYLCTFPMAVKAAIVLKVPDILSAESTPLTAKQIADRIPGTATSEAKLERLLLALSTYGLFAVSGSNPRTYSLTPMSRLLAKEENGLSLSSMFLLNTETSHLETLQHLHEAVLEEGVVPFEKAYGQPVFQYFAQNTQMGGIFHSAMSNLSVILMKSVLKNYDGFKDVKVLVDVGGGTGLNCSMIKAVYPHISAINFDMSFVIAKAAKMPGIEHRGGSMFESVPTGGDAILLKTVLHNWDDTGCGRLLSNCYSALASAGKLVIIECLLAEETDMSSRSRLVASFDLAMMTVFKGGKERTATQFQNLVESTGFKDFKVAVYGDVLSVMEAYKI</sequence>
<keyword evidence="1" id="KW-0489">Methyltransferase</keyword>
<dbReference type="GO" id="GO:0032259">
    <property type="term" value="P:methylation"/>
    <property type="evidence" value="ECO:0007669"/>
    <property type="project" value="UniProtKB-KW"/>
</dbReference>
<dbReference type="AlphaFoldDB" id="A0AA38BV07"/>
<proteinExistence type="predicted"/>
<dbReference type="Proteomes" id="UP000824469">
    <property type="component" value="Unassembled WGS sequence"/>
</dbReference>
<dbReference type="InterPro" id="IPR016461">
    <property type="entry name" value="COMT-like"/>
</dbReference>
<feature type="domain" description="O-methyltransferase dimerisation" evidence="6">
    <location>
        <begin position="21"/>
        <end position="101"/>
    </location>
</feature>
<evidence type="ECO:0000313" key="8">
    <source>
        <dbReference type="Proteomes" id="UP000824469"/>
    </source>
</evidence>
<dbReference type="InterPro" id="IPR036390">
    <property type="entry name" value="WH_DNA-bd_sf"/>
</dbReference>
<gene>
    <name evidence="7" type="ORF">KI387_034457</name>
</gene>
<dbReference type="SUPFAM" id="SSF53335">
    <property type="entry name" value="S-adenosyl-L-methionine-dependent methyltransferases"/>
    <property type="match status" value="1"/>
</dbReference>
<keyword evidence="2" id="KW-0808">Transferase</keyword>
<evidence type="ECO:0000313" key="7">
    <source>
        <dbReference type="EMBL" id="KAH9290340.1"/>
    </source>
</evidence>
<keyword evidence="3" id="KW-0949">S-adenosyl-L-methionine</keyword>
<dbReference type="GO" id="GO:0008171">
    <property type="term" value="F:O-methyltransferase activity"/>
    <property type="evidence" value="ECO:0007669"/>
    <property type="project" value="InterPro"/>
</dbReference>
<organism evidence="7 8">
    <name type="scientific">Taxus chinensis</name>
    <name type="common">Chinese yew</name>
    <name type="synonym">Taxus wallichiana var. chinensis</name>
    <dbReference type="NCBI Taxonomy" id="29808"/>
    <lineage>
        <taxon>Eukaryota</taxon>
        <taxon>Viridiplantae</taxon>
        <taxon>Streptophyta</taxon>
        <taxon>Embryophyta</taxon>
        <taxon>Tracheophyta</taxon>
        <taxon>Spermatophyta</taxon>
        <taxon>Pinopsida</taxon>
        <taxon>Pinidae</taxon>
        <taxon>Conifers II</taxon>
        <taxon>Cupressales</taxon>
        <taxon>Taxaceae</taxon>
        <taxon>Taxus</taxon>
    </lineage>
</organism>
<dbReference type="InterPro" id="IPR012967">
    <property type="entry name" value="COMT_dimerisation"/>
</dbReference>
<evidence type="ECO:0000256" key="3">
    <source>
        <dbReference type="ARBA" id="ARBA00022691"/>
    </source>
</evidence>
<name>A0AA38BV07_TAXCH</name>
<accession>A0AA38BV07</accession>
<feature type="domain" description="O-methyltransferase C-terminal" evidence="5">
    <location>
        <begin position="125"/>
        <end position="331"/>
    </location>
</feature>
<dbReference type="OMA" id="HISVINF"/>
<dbReference type="Gene3D" id="3.40.50.150">
    <property type="entry name" value="Vaccinia Virus protein VP39"/>
    <property type="match status" value="1"/>
</dbReference>
<feature type="active site" description="Proton acceptor" evidence="4">
    <location>
        <position position="255"/>
    </location>
</feature>
<dbReference type="Pfam" id="PF00891">
    <property type="entry name" value="Methyltransf_2"/>
    <property type="match status" value="1"/>
</dbReference>
<dbReference type="Pfam" id="PF08100">
    <property type="entry name" value="Dimerisation"/>
    <property type="match status" value="1"/>
</dbReference>
<comment type="caution">
    <text evidence="7">The sequence shown here is derived from an EMBL/GenBank/DDBJ whole genome shotgun (WGS) entry which is preliminary data.</text>
</comment>
<dbReference type="PANTHER" id="PTHR11746">
    <property type="entry name" value="O-METHYLTRANSFERASE"/>
    <property type="match status" value="1"/>
</dbReference>
<dbReference type="Gene3D" id="1.10.10.10">
    <property type="entry name" value="Winged helix-like DNA-binding domain superfamily/Winged helix DNA-binding domain"/>
    <property type="match status" value="1"/>
</dbReference>
<evidence type="ECO:0000256" key="1">
    <source>
        <dbReference type="ARBA" id="ARBA00022603"/>
    </source>
</evidence>
<dbReference type="GO" id="GO:0046983">
    <property type="term" value="F:protein dimerization activity"/>
    <property type="evidence" value="ECO:0007669"/>
    <property type="project" value="InterPro"/>
</dbReference>
<dbReference type="InterPro" id="IPR036388">
    <property type="entry name" value="WH-like_DNA-bd_sf"/>
</dbReference>
<dbReference type="SUPFAM" id="SSF46785">
    <property type="entry name" value="Winged helix' DNA-binding domain"/>
    <property type="match status" value="1"/>
</dbReference>
<keyword evidence="8" id="KW-1185">Reference proteome</keyword>
<reference evidence="7 8" key="1">
    <citation type="journal article" date="2021" name="Nat. Plants">
        <title>The Taxus genome provides insights into paclitaxel biosynthesis.</title>
        <authorList>
            <person name="Xiong X."/>
            <person name="Gou J."/>
            <person name="Liao Q."/>
            <person name="Li Y."/>
            <person name="Zhou Q."/>
            <person name="Bi G."/>
            <person name="Li C."/>
            <person name="Du R."/>
            <person name="Wang X."/>
            <person name="Sun T."/>
            <person name="Guo L."/>
            <person name="Liang H."/>
            <person name="Lu P."/>
            <person name="Wu Y."/>
            <person name="Zhang Z."/>
            <person name="Ro D.K."/>
            <person name="Shang Y."/>
            <person name="Huang S."/>
            <person name="Yan J."/>
        </authorList>
    </citation>
    <scope>NUCLEOTIDE SEQUENCE [LARGE SCALE GENOMIC DNA]</scope>
    <source>
        <strain evidence="7">Ta-2019</strain>
    </source>
</reference>
<evidence type="ECO:0000259" key="6">
    <source>
        <dbReference type="Pfam" id="PF08100"/>
    </source>
</evidence>
<dbReference type="InterPro" id="IPR001077">
    <property type="entry name" value="COMT_C"/>
</dbReference>
<dbReference type="EMBL" id="JAHRHJ020003813">
    <property type="protein sequence ID" value="KAH9290340.1"/>
    <property type="molecule type" value="Genomic_DNA"/>
</dbReference>
<dbReference type="InterPro" id="IPR029063">
    <property type="entry name" value="SAM-dependent_MTases_sf"/>
</dbReference>
<dbReference type="PROSITE" id="PS51683">
    <property type="entry name" value="SAM_OMT_II"/>
    <property type="match status" value="1"/>
</dbReference>
<protein>
    <submittedName>
        <fullName evidence="7">Uncharacterized protein</fullName>
    </submittedName>
</protein>
<dbReference type="PIRSF" id="PIRSF005739">
    <property type="entry name" value="O-mtase"/>
    <property type="match status" value="1"/>
</dbReference>
<evidence type="ECO:0000256" key="2">
    <source>
        <dbReference type="ARBA" id="ARBA00022679"/>
    </source>
</evidence>
<evidence type="ECO:0000256" key="4">
    <source>
        <dbReference type="PIRSR" id="PIRSR005739-1"/>
    </source>
</evidence>
<evidence type="ECO:0000259" key="5">
    <source>
        <dbReference type="Pfam" id="PF00891"/>
    </source>
</evidence>